<proteinExistence type="predicted"/>
<feature type="non-terminal residue" evidence="1">
    <location>
        <position position="198"/>
    </location>
</feature>
<sequence>MQGRHSHRPQLLEIELDDGVGEHPGIFSGVAFRNVDDVGLEDDGVNAGAVGSPELVDRRDAAVVVEAVLAADDAEAEDVLVVVEDLEALGAGGGGDAGDDGDLPDAADAAVAGHGAALDEMLVLLGVVEAADEAPDDGGGRGDVLSDERGAGVGQGIEGVVAADQRLQPGELLRRQPLRDLDSTPAPNCVAHYFFQFL</sequence>
<dbReference type="AlphaFoldDB" id="A0AAV0DV27"/>
<gene>
    <name evidence="1" type="ORF">CEPIT_LOCUS17539</name>
</gene>
<keyword evidence="2" id="KW-1185">Reference proteome</keyword>
<name>A0AAV0DV27_9ASTE</name>
<comment type="caution">
    <text evidence="1">The sequence shown here is derived from an EMBL/GenBank/DDBJ whole genome shotgun (WGS) entry which is preliminary data.</text>
</comment>
<evidence type="ECO:0000313" key="1">
    <source>
        <dbReference type="EMBL" id="CAH9106333.1"/>
    </source>
</evidence>
<evidence type="ECO:0000313" key="2">
    <source>
        <dbReference type="Proteomes" id="UP001152523"/>
    </source>
</evidence>
<reference evidence="1" key="1">
    <citation type="submission" date="2022-07" db="EMBL/GenBank/DDBJ databases">
        <authorList>
            <person name="Macas J."/>
            <person name="Novak P."/>
            <person name="Neumann P."/>
        </authorList>
    </citation>
    <scope>NUCLEOTIDE SEQUENCE</scope>
</reference>
<organism evidence="1 2">
    <name type="scientific">Cuscuta epithymum</name>
    <dbReference type="NCBI Taxonomy" id="186058"/>
    <lineage>
        <taxon>Eukaryota</taxon>
        <taxon>Viridiplantae</taxon>
        <taxon>Streptophyta</taxon>
        <taxon>Embryophyta</taxon>
        <taxon>Tracheophyta</taxon>
        <taxon>Spermatophyta</taxon>
        <taxon>Magnoliopsida</taxon>
        <taxon>eudicotyledons</taxon>
        <taxon>Gunneridae</taxon>
        <taxon>Pentapetalae</taxon>
        <taxon>asterids</taxon>
        <taxon>lamiids</taxon>
        <taxon>Solanales</taxon>
        <taxon>Convolvulaceae</taxon>
        <taxon>Cuscuteae</taxon>
        <taxon>Cuscuta</taxon>
        <taxon>Cuscuta subgen. Cuscuta</taxon>
    </lineage>
</organism>
<dbReference type="Proteomes" id="UP001152523">
    <property type="component" value="Unassembled WGS sequence"/>
</dbReference>
<protein>
    <submittedName>
        <fullName evidence="1">Uncharacterized protein</fullName>
    </submittedName>
</protein>
<accession>A0AAV0DV27</accession>
<dbReference type="EMBL" id="CAMAPF010000135">
    <property type="protein sequence ID" value="CAH9106333.1"/>
    <property type="molecule type" value="Genomic_DNA"/>
</dbReference>